<dbReference type="InParanoid" id="A0A132B2P2"/>
<protein>
    <recommendedName>
        <fullName evidence="1">Heterokaryon incompatibility domain-containing protein</fullName>
    </recommendedName>
</protein>
<gene>
    <name evidence="2" type="ORF">LY89DRAFT_726625</name>
</gene>
<dbReference type="GeneID" id="28828793"/>
<name>A0A132B2P2_MOLSC</name>
<dbReference type="InterPro" id="IPR010730">
    <property type="entry name" value="HET"/>
</dbReference>
<keyword evidence="3" id="KW-1185">Reference proteome</keyword>
<dbReference type="Proteomes" id="UP000070700">
    <property type="component" value="Unassembled WGS sequence"/>
</dbReference>
<evidence type="ECO:0000259" key="1">
    <source>
        <dbReference type="Pfam" id="PF06985"/>
    </source>
</evidence>
<dbReference type="PANTHER" id="PTHR24148">
    <property type="entry name" value="ANKYRIN REPEAT DOMAIN-CONTAINING PROTEIN 39 HOMOLOG-RELATED"/>
    <property type="match status" value="1"/>
</dbReference>
<dbReference type="AlphaFoldDB" id="A0A132B2P2"/>
<accession>A0A132B2P2</accession>
<dbReference type="RefSeq" id="XP_018060664.1">
    <property type="nucleotide sequence ID" value="XM_018219067.1"/>
</dbReference>
<dbReference type="Pfam" id="PF06985">
    <property type="entry name" value="HET"/>
    <property type="match status" value="1"/>
</dbReference>
<organism evidence="2 3">
    <name type="scientific">Mollisia scopiformis</name>
    <name type="common">Conifer needle endophyte fungus</name>
    <name type="synonym">Phialocephala scopiformis</name>
    <dbReference type="NCBI Taxonomy" id="149040"/>
    <lineage>
        <taxon>Eukaryota</taxon>
        <taxon>Fungi</taxon>
        <taxon>Dikarya</taxon>
        <taxon>Ascomycota</taxon>
        <taxon>Pezizomycotina</taxon>
        <taxon>Leotiomycetes</taxon>
        <taxon>Helotiales</taxon>
        <taxon>Mollisiaceae</taxon>
        <taxon>Mollisia</taxon>
    </lineage>
</organism>
<sequence length="926" mass="105698">MDDSDDVSGLFGIDGASVMLEEYFLADGKTGVRFGLPAVFATRDELVGWEDPPLWTTIQPFLDSQGLELEFTIFNSSREPMAYWHCIYLLLLGKNYRDDFIESLTEIQYHSLRMILDWIDASYASPEIVSEILAFMAVRALAFLPDDAFFEKRTNFITGRGYDESMYRLFNMEFTPRRRPPDASRHFPPQLSYVRGSAYNAAREKEILKQSEAPDYILGPILEPTFLKINPITIHTLTKKGVPFTGSGDEERLVWEEKELEDPTVEKHYKSRVFLRSSQNPISHTLDEVIALASSLLSISRRNFEMDLIHLKRPGKSGPIVSYCPWLSVAEKTGKPRYLWDTLIDATVEYPGDVEYAAISHTWGRMALWDKALVEVPNVKWPIVQNSRFPVERLPEILKDASKSLGVRYIWFDLVCIPQNCARGVVAPQWKDIHLEQVSIQAKIFSGAKHAAVWFSDVTGFEGVKAAVESAVITAIGLSSEGVKYLVNIDVVKRIFQEAHRRDCELAGQTTQETSRSDINKWFSSLWTLQEACLRPDMIICDKNWEYLSLNGKQPLKLDGLISLIDLAPFNMLHRQANFFYGDPVENPDQELLEYGYEESKSLAQLKTTLKYSGLSQLVELTRMRILYQADQRECSRDRALAFMSAIGVTNWLEVSKSDSSIVKISDYPYTFVLELRTKLGASFFGMDWRMEYLAYLPSGISRGPGSMLPYGYYEASAPPTLTENETRRGHSSVETWQVLQNGAVRMKEAIIISSPEIRASAEKDIMIKFPSRRAWNVLPASEIRAINRNPDHIARRYTQAVQELTGVQKQVTPDDDIPPLRRLFLEYAKQFTLKIPDGSFGLHAFLQGLEGSYYAVLLYDEKETIQTHVAVEYRQRLEGIILQRLDEVGLRRAGIFRKVGMFRTQFERVAKHETFVTSLLDFIVV</sequence>
<dbReference type="KEGG" id="psco:LY89DRAFT_726625"/>
<dbReference type="PANTHER" id="PTHR24148:SF64">
    <property type="entry name" value="HETEROKARYON INCOMPATIBILITY DOMAIN-CONTAINING PROTEIN"/>
    <property type="match status" value="1"/>
</dbReference>
<feature type="domain" description="Heterokaryon incompatibility" evidence="1">
    <location>
        <begin position="356"/>
        <end position="531"/>
    </location>
</feature>
<proteinExistence type="predicted"/>
<evidence type="ECO:0000313" key="3">
    <source>
        <dbReference type="Proteomes" id="UP000070700"/>
    </source>
</evidence>
<evidence type="ECO:0000313" key="2">
    <source>
        <dbReference type="EMBL" id="KUJ06309.1"/>
    </source>
</evidence>
<dbReference type="OrthoDB" id="3460844at2759"/>
<reference evidence="2 3" key="1">
    <citation type="submission" date="2015-10" db="EMBL/GenBank/DDBJ databases">
        <title>Full genome of DAOMC 229536 Phialocephala scopiformis, a fungal endophyte of spruce producing the potent anti-insectan compound rugulosin.</title>
        <authorList>
            <consortium name="DOE Joint Genome Institute"/>
            <person name="Walker A.K."/>
            <person name="Frasz S.L."/>
            <person name="Seifert K.A."/>
            <person name="Miller J.D."/>
            <person name="Mondo S.J."/>
            <person name="Labutti K."/>
            <person name="Lipzen A."/>
            <person name="Dockter R."/>
            <person name="Kennedy M."/>
            <person name="Grigoriev I.V."/>
            <person name="Spatafora J.W."/>
        </authorList>
    </citation>
    <scope>NUCLEOTIDE SEQUENCE [LARGE SCALE GENOMIC DNA]</scope>
    <source>
        <strain evidence="2 3">CBS 120377</strain>
    </source>
</reference>
<dbReference type="InterPro" id="IPR052895">
    <property type="entry name" value="HetReg/Transcr_Mod"/>
</dbReference>
<dbReference type="EMBL" id="KQ947448">
    <property type="protein sequence ID" value="KUJ06309.1"/>
    <property type="molecule type" value="Genomic_DNA"/>
</dbReference>